<dbReference type="InterPro" id="IPR013783">
    <property type="entry name" value="Ig-like_fold"/>
</dbReference>
<keyword evidence="3" id="KW-1185">Reference proteome</keyword>
<dbReference type="Proteomes" id="UP001331761">
    <property type="component" value="Unassembled WGS sequence"/>
</dbReference>
<name>A0AAN8F1I4_TRICO</name>
<proteinExistence type="predicted"/>
<dbReference type="EMBL" id="WIXE01017705">
    <property type="protein sequence ID" value="KAK5971501.1"/>
    <property type="molecule type" value="Genomic_DNA"/>
</dbReference>
<dbReference type="PROSITE" id="PS50835">
    <property type="entry name" value="IG_LIKE"/>
    <property type="match status" value="1"/>
</dbReference>
<dbReference type="InterPro" id="IPR036179">
    <property type="entry name" value="Ig-like_dom_sf"/>
</dbReference>
<feature type="non-terminal residue" evidence="2">
    <location>
        <position position="102"/>
    </location>
</feature>
<organism evidence="2 3">
    <name type="scientific">Trichostrongylus colubriformis</name>
    <name type="common">Black scour worm</name>
    <dbReference type="NCBI Taxonomy" id="6319"/>
    <lineage>
        <taxon>Eukaryota</taxon>
        <taxon>Metazoa</taxon>
        <taxon>Ecdysozoa</taxon>
        <taxon>Nematoda</taxon>
        <taxon>Chromadorea</taxon>
        <taxon>Rhabditida</taxon>
        <taxon>Rhabditina</taxon>
        <taxon>Rhabditomorpha</taxon>
        <taxon>Strongyloidea</taxon>
        <taxon>Trichostrongylidae</taxon>
        <taxon>Trichostrongylus</taxon>
    </lineage>
</organism>
<evidence type="ECO:0000259" key="1">
    <source>
        <dbReference type="PROSITE" id="PS50835"/>
    </source>
</evidence>
<reference evidence="2 3" key="1">
    <citation type="submission" date="2019-10" db="EMBL/GenBank/DDBJ databases">
        <title>Assembly and Annotation for the nematode Trichostrongylus colubriformis.</title>
        <authorList>
            <person name="Martin J."/>
        </authorList>
    </citation>
    <scope>NUCLEOTIDE SEQUENCE [LARGE SCALE GENOMIC DNA]</scope>
    <source>
        <strain evidence="2">G859</strain>
        <tissue evidence="2">Whole worm</tissue>
    </source>
</reference>
<dbReference type="AlphaFoldDB" id="A0AAN8F1I4"/>
<feature type="non-terminal residue" evidence="2">
    <location>
        <position position="1"/>
    </location>
</feature>
<protein>
    <recommendedName>
        <fullName evidence="1">Ig-like domain-containing protein</fullName>
    </recommendedName>
</protein>
<feature type="domain" description="Ig-like" evidence="1">
    <location>
        <begin position="8"/>
        <end position="102"/>
    </location>
</feature>
<accession>A0AAN8F1I4</accession>
<dbReference type="InterPro" id="IPR013098">
    <property type="entry name" value="Ig_I-set"/>
</dbReference>
<dbReference type="Pfam" id="PF07679">
    <property type="entry name" value="I-set"/>
    <property type="match status" value="1"/>
</dbReference>
<gene>
    <name evidence="2" type="ORF">GCK32_022203</name>
</gene>
<dbReference type="InterPro" id="IPR007110">
    <property type="entry name" value="Ig-like_dom"/>
</dbReference>
<comment type="caution">
    <text evidence="2">The sequence shown here is derived from an EMBL/GenBank/DDBJ whole genome shotgun (WGS) entry which is preliminary data.</text>
</comment>
<dbReference type="SUPFAM" id="SSF48726">
    <property type="entry name" value="Immunoglobulin"/>
    <property type="match status" value="1"/>
</dbReference>
<evidence type="ECO:0000313" key="3">
    <source>
        <dbReference type="Proteomes" id="UP001331761"/>
    </source>
</evidence>
<evidence type="ECO:0000313" key="2">
    <source>
        <dbReference type="EMBL" id="KAK5971501.1"/>
    </source>
</evidence>
<dbReference type="Gene3D" id="2.60.40.10">
    <property type="entry name" value="Immunoglobulins"/>
    <property type="match status" value="1"/>
</dbReference>
<sequence length="102" mass="10928">HCGHGSKPVIFQTNRVVYAPSGGVALLSAIIDRIPQDHQVLWSREGELIAEGSLTIANDSRISSYSAASEYFLRIENVATADEGQYTITVGGMGVEATFEVS</sequence>